<gene>
    <name evidence="2" type="ORF">HUJ06_024545</name>
    <name evidence="3" type="ORF">HUJ06_024546</name>
    <name evidence="4" type="ORF">HUJ06_024547</name>
</gene>
<organism evidence="4 5">
    <name type="scientific">Nelumbo nucifera</name>
    <name type="common">Sacred lotus</name>
    <dbReference type="NCBI Taxonomy" id="4432"/>
    <lineage>
        <taxon>Eukaryota</taxon>
        <taxon>Viridiplantae</taxon>
        <taxon>Streptophyta</taxon>
        <taxon>Embryophyta</taxon>
        <taxon>Tracheophyta</taxon>
        <taxon>Spermatophyta</taxon>
        <taxon>Magnoliopsida</taxon>
        <taxon>Proteales</taxon>
        <taxon>Nelumbonaceae</taxon>
        <taxon>Nelumbo</taxon>
    </lineage>
</organism>
<dbReference type="AlphaFoldDB" id="A0A822XN90"/>
<keyword evidence="1" id="KW-0472">Membrane</keyword>
<evidence type="ECO:0000256" key="1">
    <source>
        <dbReference type="SAM" id="Phobius"/>
    </source>
</evidence>
<evidence type="ECO:0000313" key="3">
    <source>
        <dbReference type="EMBL" id="DAD23083.1"/>
    </source>
</evidence>
<dbReference type="EMBL" id="DUZY01000001">
    <property type="protein sequence ID" value="DAD23082.1"/>
    <property type="molecule type" value="Genomic_DNA"/>
</dbReference>
<dbReference type="EMBL" id="DUZY01000001">
    <property type="protein sequence ID" value="DAD23084.1"/>
    <property type="molecule type" value="Genomic_DNA"/>
</dbReference>
<keyword evidence="1" id="KW-1133">Transmembrane helix</keyword>
<feature type="transmembrane region" description="Helical" evidence="1">
    <location>
        <begin position="12"/>
        <end position="37"/>
    </location>
</feature>
<dbReference type="Proteomes" id="UP000607653">
    <property type="component" value="Unassembled WGS sequence"/>
</dbReference>
<evidence type="ECO:0000313" key="2">
    <source>
        <dbReference type="EMBL" id="DAD23082.1"/>
    </source>
</evidence>
<proteinExistence type="predicted"/>
<keyword evidence="1" id="KW-0812">Transmembrane</keyword>
<name>A0A822XN90_NELNU</name>
<keyword evidence="5" id="KW-1185">Reference proteome</keyword>
<evidence type="ECO:0000313" key="4">
    <source>
        <dbReference type="EMBL" id="DAD23084.1"/>
    </source>
</evidence>
<sequence length="38" mass="4471">MEYDDPNTSFVFTYHLGFSLFLLHLSDFLSKCIPLVFI</sequence>
<evidence type="ECO:0000313" key="5">
    <source>
        <dbReference type="Proteomes" id="UP000607653"/>
    </source>
</evidence>
<comment type="caution">
    <text evidence="4">The sequence shown here is derived from an EMBL/GenBank/DDBJ whole genome shotgun (WGS) entry which is preliminary data.</text>
</comment>
<dbReference type="EMBL" id="DUZY01000001">
    <property type="protein sequence ID" value="DAD23083.1"/>
    <property type="molecule type" value="Genomic_DNA"/>
</dbReference>
<reference evidence="4 5" key="1">
    <citation type="journal article" date="2020" name="Mol. Biol. Evol.">
        <title>Distinct Expression and Methylation Patterns for Genes with Different Fates following a Single Whole-Genome Duplication in Flowering Plants.</title>
        <authorList>
            <person name="Shi T."/>
            <person name="Rahmani R.S."/>
            <person name="Gugger P.F."/>
            <person name="Wang M."/>
            <person name="Li H."/>
            <person name="Zhang Y."/>
            <person name="Li Z."/>
            <person name="Wang Q."/>
            <person name="Van de Peer Y."/>
            <person name="Marchal K."/>
            <person name="Chen J."/>
        </authorList>
    </citation>
    <scope>NUCLEOTIDE SEQUENCE [LARGE SCALE GENOMIC DNA]</scope>
    <source>
        <tissue evidence="4">Leaf</tissue>
    </source>
</reference>
<accession>A0A822XN90</accession>
<protein>
    <submittedName>
        <fullName evidence="4">Uncharacterized protein</fullName>
    </submittedName>
</protein>